<keyword evidence="4 6" id="KW-1133">Transmembrane helix</keyword>
<comment type="similarity">
    <text evidence="2">Belongs to the ADIPOR family.</text>
</comment>
<dbReference type="Pfam" id="PF03006">
    <property type="entry name" value="HlyIII"/>
    <property type="match status" value="1"/>
</dbReference>
<keyword evidence="7" id="KW-0732">Signal</keyword>
<evidence type="ECO:0000313" key="10">
    <source>
        <dbReference type="RefSeq" id="XP_005091865.1"/>
    </source>
</evidence>
<feature type="transmembrane region" description="Helical" evidence="6">
    <location>
        <begin position="140"/>
        <end position="164"/>
    </location>
</feature>
<feature type="transmembrane region" description="Helical" evidence="6">
    <location>
        <begin position="79"/>
        <end position="97"/>
    </location>
</feature>
<feature type="signal peptide" evidence="7">
    <location>
        <begin position="1"/>
        <end position="24"/>
    </location>
</feature>
<dbReference type="RefSeq" id="XP_005091865.1">
    <property type="nucleotide sequence ID" value="XM_005091808.3"/>
</dbReference>
<evidence type="ECO:0000313" key="9">
    <source>
        <dbReference type="RefSeq" id="XP_005091864.1"/>
    </source>
</evidence>
<evidence type="ECO:0000256" key="5">
    <source>
        <dbReference type="ARBA" id="ARBA00023136"/>
    </source>
</evidence>
<dbReference type="Proteomes" id="UP000694888">
    <property type="component" value="Unplaced"/>
</dbReference>
<dbReference type="PANTHER" id="PTHR20855">
    <property type="entry name" value="ADIPOR/PROGESTIN RECEPTOR-RELATED"/>
    <property type="match status" value="1"/>
</dbReference>
<dbReference type="GeneID" id="101862706"/>
<keyword evidence="3 6" id="KW-0812">Transmembrane</keyword>
<dbReference type="RefSeq" id="XP_012946880.1">
    <property type="nucleotide sequence ID" value="XM_013091426.2"/>
</dbReference>
<evidence type="ECO:0000256" key="6">
    <source>
        <dbReference type="SAM" id="Phobius"/>
    </source>
</evidence>
<feature type="transmembrane region" description="Helical" evidence="6">
    <location>
        <begin position="282"/>
        <end position="300"/>
    </location>
</feature>
<accession>A0ABM1AFY1</accession>
<feature type="transmembrane region" description="Helical" evidence="6">
    <location>
        <begin position="176"/>
        <end position="200"/>
    </location>
</feature>
<dbReference type="PANTHER" id="PTHR20855:SF92">
    <property type="entry name" value="PROGESTIN AND ADIPOQ RECEPTOR FAMILY MEMBER 3-LIKE"/>
    <property type="match status" value="1"/>
</dbReference>
<comment type="subcellular location">
    <subcellularLocation>
        <location evidence="1">Membrane</location>
        <topology evidence="1">Multi-pass membrane protein</topology>
    </subcellularLocation>
</comment>
<evidence type="ECO:0000256" key="1">
    <source>
        <dbReference type="ARBA" id="ARBA00004141"/>
    </source>
</evidence>
<name>A0ABM1AFY1_APLCA</name>
<feature type="chain" id="PRO_5045021924" evidence="7">
    <location>
        <begin position="25"/>
        <end position="359"/>
    </location>
</feature>
<evidence type="ECO:0000256" key="7">
    <source>
        <dbReference type="SAM" id="SignalP"/>
    </source>
</evidence>
<protein>
    <submittedName>
        <fullName evidence="9 10">Membrane progestin receptor alpha</fullName>
    </submittedName>
</protein>
<evidence type="ECO:0000313" key="12">
    <source>
        <dbReference type="RefSeq" id="XP_035829806.1"/>
    </source>
</evidence>
<dbReference type="InterPro" id="IPR004254">
    <property type="entry name" value="AdipoR/HlyIII-related"/>
</dbReference>
<feature type="transmembrane region" description="Helical" evidence="6">
    <location>
        <begin position="243"/>
        <end position="262"/>
    </location>
</feature>
<reference evidence="9 10" key="1">
    <citation type="submission" date="2025-05" db="UniProtKB">
        <authorList>
            <consortium name="RefSeq"/>
        </authorList>
    </citation>
    <scope>IDENTIFICATION</scope>
</reference>
<keyword evidence="9 10" id="KW-0675">Receptor</keyword>
<proteinExistence type="inferred from homology"/>
<evidence type="ECO:0000313" key="8">
    <source>
        <dbReference type="Proteomes" id="UP000694888"/>
    </source>
</evidence>
<keyword evidence="5 6" id="KW-0472">Membrane</keyword>
<feature type="transmembrane region" description="Helical" evidence="6">
    <location>
        <begin position="109"/>
        <end position="128"/>
    </location>
</feature>
<evidence type="ECO:0000256" key="4">
    <source>
        <dbReference type="ARBA" id="ARBA00022989"/>
    </source>
</evidence>
<evidence type="ECO:0000313" key="11">
    <source>
        <dbReference type="RefSeq" id="XP_012946880.1"/>
    </source>
</evidence>
<dbReference type="RefSeq" id="XP_005091864.1">
    <property type="nucleotide sequence ID" value="XM_005091807.2"/>
</dbReference>
<sequence>MSDMESKSQQLWLMLQSCLSWVKAELLCGGGEGQGLLTVEQVPDVMKEPFILTGYRRLYKPWGYYLMSFARLHNETLNVWTHAAGLLILLSQLIFLLRDFDVTEDKVSWPNLVFGICCLLNMILSATAHLCHSKSPWHHYLFFLLDYSGVTIYGFGTGIGSMYVCSSKAFHDSWAFCYLTLLVLSTCFAFFACCVTKILLPNHAARKPLMVAGVSTQGLVTALPTFARYAECFTSPSCSLADMNHISLVFLMLVVCAVTFVAHAPERWKPGCCDVFGHSHQIFHVAAVVTMLFQFRALHIDTNVLKIAHELDPSPRLICQAFVCVILMEALTLIASARFILCKRVASSDDLACRKQKET</sequence>
<dbReference type="RefSeq" id="XP_035829806.1">
    <property type="nucleotide sequence ID" value="XM_035973913.1"/>
</dbReference>
<evidence type="ECO:0000256" key="3">
    <source>
        <dbReference type="ARBA" id="ARBA00022692"/>
    </source>
</evidence>
<evidence type="ECO:0000256" key="2">
    <source>
        <dbReference type="ARBA" id="ARBA00007018"/>
    </source>
</evidence>
<gene>
    <name evidence="9 10 11 12" type="primary">LOC101862706</name>
</gene>
<dbReference type="PROSITE" id="PS51257">
    <property type="entry name" value="PROKAR_LIPOPROTEIN"/>
    <property type="match status" value="1"/>
</dbReference>
<feature type="transmembrane region" description="Helical" evidence="6">
    <location>
        <begin position="320"/>
        <end position="341"/>
    </location>
</feature>
<organism evidence="8 11">
    <name type="scientific">Aplysia californica</name>
    <name type="common">California sea hare</name>
    <dbReference type="NCBI Taxonomy" id="6500"/>
    <lineage>
        <taxon>Eukaryota</taxon>
        <taxon>Metazoa</taxon>
        <taxon>Spiralia</taxon>
        <taxon>Lophotrochozoa</taxon>
        <taxon>Mollusca</taxon>
        <taxon>Gastropoda</taxon>
        <taxon>Heterobranchia</taxon>
        <taxon>Euthyneura</taxon>
        <taxon>Tectipleura</taxon>
        <taxon>Aplysiida</taxon>
        <taxon>Aplysioidea</taxon>
        <taxon>Aplysiidae</taxon>
        <taxon>Aplysia</taxon>
    </lineage>
</organism>
<keyword evidence="8" id="KW-1185">Reference proteome</keyword>